<dbReference type="EMBL" id="WIXP02000008">
    <property type="protein sequence ID" value="KAF6207337.1"/>
    <property type="molecule type" value="Genomic_DNA"/>
</dbReference>
<evidence type="ECO:0000313" key="1">
    <source>
        <dbReference type="EMBL" id="KAF6207337.1"/>
    </source>
</evidence>
<protein>
    <submittedName>
        <fullName evidence="1">Uncharacterized protein</fullName>
    </submittedName>
</protein>
<name>A0A6A4J609_APOLU</name>
<reference evidence="1" key="1">
    <citation type="journal article" date="2021" name="Mol. Ecol. Resour.">
        <title>Apolygus lucorum genome provides insights into omnivorousness and mesophyll feeding.</title>
        <authorList>
            <person name="Liu Y."/>
            <person name="Liu H."/>
            <person name="Wang H."/>
            <person name="Huang T."/>
            <person name="Liu B."/>
            <person name="Yang B."/>
            <person name="Yin L."/>
            <person name="Li B."/>
            <person name="Zhang Y."/>
            <person name="Zhang S."/>
            <person name="Jiang F."/>
            <person name="Zhang X."/>
            <person name="Ren Y."/>
            <person name="Wang B."/>
            <person name="Wang S."/>
            <person name="Lu Y."/>
            <person name="Wu K."/>
            <person name="Fan W."/>
            <person name="Wang G."/>
        </authorList>
    </citation>
    <scope>NUCLEOTIDE SEQUENCE</scope>
    <source>
        <strain evidence="1">12Hb</strain>
    </source>
</reference>
<dbReference type="AlphaFoldDB" id="A0A6A4J609"/>
<gene>
    <name evidence="1" type="ORF">GE061_018578</name>
</gene>
<organism evidence="1 2">
    <name type="scientific">Apolygus lucorum</name>
    <name type="common">Small green plant bug</name>
    <name type="synonym">Lygocoris lucorum</name>
    <dbReference type="NCBI Taxonomy" id="248454"/>
    <lineage>
        <taxon>Eukaryota</taxon>
        <taxon>Metazoa</taxon>
        <taxon>Ecdysozoa</taxon>
        <taxon>Arthropoda</taxon>
        <taxon>Hexapoda</taxon>
        <taxon>Insecta</taxon>
        <taxon>Pterygota</taxon>
        <taxon>Neoptera</taxon>
        <taxon>Paraneoptera</taxon>
        <taxon>Hemiptera</taxon>
        <taxon>Heteroptera</taxon>
        <taxon>Panheteroptera</taxon>
        <taxon>Cimicomorpha</taxon>
        <taxon>Miridae</taxon>
        <taxon>Mirini</taxon>
        <taxon>Apolygus</taxon>
    </lineage>
</organism>
<sequence>MVSLATILKENHNPAIVIDWLMMNALSLAAPPSVKKVIIQMRSDYKKYADRNSHGYRSFTNWLGSLPAESYTTSTTPGDQMEWMAFVEGCYTTCGTLTSPLGSTIPPGPSTTSTLSTCASGTGGRGGAAAEACGASPSIRTVASLGTQTETPETSTVSCSIFSRRADGSSSRRLLPPSGSTYVSIQVGSLHNLQDVPTRDWWRHMDLNGRFLIDLTEEDHPMSWRMRGLIDYLHNLANSQL</sequence>
<proteinExistence type="predicted"/>
<dbReference type="Proteomes" id="UP000466442">
    <property type="component" value="Unassembled WGS sequence"/>
</dbReference>
<comment type="caution">
    <text evidence="1">The sequence shown here is derived from an EMBL/GenBank/DDBJ whole genome shotgun (WGS) entry which is preliminary data.</text>
</comment>
<evidence type="ECO:0000313" key="2">
    <source>
        <dbReference type="Proteomes" id="UP000466442"/>
    </source>
</evidence>
<accession>A0A6A4J609</accession>
<keyword evidence="2" id="KW-1185">Reference proteome</keyword>